<dbReference type="GO" id="GO:0006508">
    <property type="term" value="P:proteolysis"/>
    <property type="evidence" value="ECO:0007669"/>
    <property type="project" value="InterPro"/>
</dbReference>
<dbReference type="Proteomes" id="UP000078354">
    <property type="component" value="Chromosome"/>
</dbReference>
<keyword evidence="3" id="KW-1185">Reference proteome</keyword>
<evidence type="ECO:0008006" key="4">
    <source>
        <dbReference type="Google" id="ProtNLM"/>
    </source>
</evidence>
<proteinExistence type="predicted"/>
<dbReference type="InterPro" id="IPR043504">
    <property type="entry name" value="Peptidase_S1_PA_chymotrypsin"/>
</dbReference>
<accession>A0A191YM22</accession>
<sequence>MKFKQFSFILYFTSHLFVFAEAAQKDLGENLKNGSPSRPLTNNDNQSSRWTGVGLLSTPNGTCTAVLIDTRGVGWTTTAPAYVITAGHCVLAEHGTSKLNHELNASVAFNYFQDTADNNKTYKVRTAIWTSMLGTDLAILELEKPLSALLQDQIMPLELSPTPPLFSHDVLNVGAPGTFTNRALRLSACAQEVSRTISGVQPAFPGGLVNECKDLDYGSSGSPMVDRRTNKITSIVSERHYGFSPAFLSNCFINGIFSNGTENCDLQQINVQVDFESLFLRSKLRPEIGPSGNELMPTWNFKFSIDTPYYRYKTVRDAQSCERPEDYSAAISATKGHINDSVGPETRMHVLCIIGVRSIEKNLTTALLKNAFTHAGHLAEPAPEPAFGYNEKFTSMQWEGAYPDFSSHFFYTTLVDSTPCADFRDTRYKKAAALELLSPDSPLKICSYASNESDPQPSATRFDLIAPPATDQ</sequence>
<dbReference type="RefSeq" id="WP_064675443.1">
    <property type="nucleotide sequence ID" value="NZ_CP014870.1"/>
</dbReference>
<dbReference type="PRINTS" id="PR00722">
    <property type="entry name" value="CHYMOTRYPSIN"/>
</dbReference>
<evidence type="ECO:0000313" key="3">
    <source>
        <dbReference type="Proteomes" id="UP000078354"/>
    </source>
</evidence>
<dbReference type="EMBL" id="CP014870">
    <property type="protein sequence ID" value="ANJ53818.1"/>
    <property type="molecule type" value="Genomic_DNA"/>
</dbReference>
<dbReference type="Pfam" id="PF13365">
    <property type="entry name" value="Trypsin_2"/>
    <property type="match status" value="1"/>
</dbReference>
<dbReference type="Gene3D" id="2.40.10.10">
    <property type="entry name" value="Trypsin-like serine proteases"/>
    <property type="match status" value="2"/>
</dbReference>
<dbReference type="KEGG" id="psil:PMA3_01110"/>
<feature type="compositionally biased region" description="Polar residues" evidence="1">
    <location>
        <begin position="450"/>
        <end position="459"/>
    </location>
</feature>
<dbReference type="AlphaFoldDB" id="A0A191YM22"/>
<dbReference type="InterPro" id="IPR009003">
    <property type="entry name" value="Peptidase_S1_PA"/>
</dbReference>
<dbReference type="OrthoDB" id="6968353at2"/>
<evidence type="ECO:0000313" key="2">
    <source>
        <dbReference type="EMBL" id="ANJ53818.1"/>
    </source>
</evidence>
<dbReference type="SUPFAM" id="SSF50494">
    <property type="entry name" value="Trypsin-like serine proteases"/>
    <property type="match status" value="1"/>
</dbReference>
<organism evidence="2 3">
    <name type="scientific">Pseudomonas silesiensis</name>
    <dbReference type="NCBI Taxonomy" id="1853130"/>
    <lineage>
        <taxon>Bacteria</taxon>
        <taxon>Pseudomonadati</taxon>
        <taxon>Pseudomonadota</taxon>
        <taxon>Gammaproteobacteria</taxon>
        <taxon>Pseudomonadales</taxon>
        <taxon>Pseudomonadaceae</taxon>
        <taxon>Pseudomonas</taxon>
    </lineage>
</organism>
<dbReference type="STRING" id="1853130.PMA3_01110"/>
<name>A0A191YM22_9PSED</name>
<dbReference type="InterPro" id="IPR018114">
    <property type="entry name" value="TRYPSIN_HIS"/>
</dbReference>
<feature type="region of interest" description="Disordered" evidence="1">
    <location>
        <begin position="450"/>
        <end position="472"/>
    </location>
</feature>
<dbReference type="PROSITE" id="PS00134">
    <property type="entry name" value="TRYPSIN_HIS"/>
    <property type="match status" value="1"/>
</dbReference>
<reference evidence="2 3" key="1">
    <citation type="journal article" date="2018" name="Syst. Appl. Microbiol.">
        <title>Pseudomonas silesiensis sp. nov. strain A3T isolated from a biological pesticide sewage treatment plant and analysis of the complete genome sequence.</title>
        <authorList>
            <person name="Kaminski M.A."/>
            <person name="Furmanczyk E.M."/>
            <person name="Sobczak A."/>
            <person name="Dziembowski A."/>
            <person name="Lipinski L."/>
        </authorList>
    </citation>
    <scope>NUCLEOTIDE SEQUENCE [LARGE SCALE GENOMIC DNA]</scope>
    <source>
        <strain evidence="2 3">A3</strain>
    </source>
</reference>
<evidence type="ECO:0000256" key="1">
    <source>
        <dbReference type="SAM" id="MobiDB-lite"/>
    </source>
</evidence>
<dbReference type="GO" id="GO:0004252">
    <property type="term" value="F:serine-type endopeptidase activity"/>
    <property type="evidence" value="ECO:0007669"/>
    <property type="project" value="InterPro"/>
</dbReference>
<dbReference type="InterPro" id="IPR001314">
    <property type="entry name" value="Peptidase_S1A"/>
</dbReference>
<gene>
    <name evidence="2" type="ORF">PMA3_01110</name>
</gene>
<protein>
    <recommendedName>
        <fullName evidence="4">Peptidase S1 domain-containing protein</fullName>
    </recommendedName>
</protein>